<feature type="transmembrane region" description="Helical" evidence="1">
    <location>
        <begin position="40"/>
        <end position="60"/>
    </location>
</feature>
<keyword evidence="3" id="KW-1185">Reference proteome</keyword>
<evidence type="ECO:0000313" key="2">
    <source>
        <dbReference type="EMBL" id="EYE88193.1"/>
    </source>
</evidence>
<evidence type="ECO:0000256" key="1">
    <source>
        <dbReference type="SAM" id="Phobius"/>
    </source>
</evidence>
<proteinExistence type="predicted"/>
<comment type="caution">
    <text evidence="2">The sequence shown here is derived from an EMBL/GenBank/DDBJ whole genome shotgun (WGS) entry which is preliminary data.</text>
</comment>
<sequence>MTNKGITYAPIPISPKKNLFKRFPANPVGLIYILKPESKAIAINIIPIISFFTVLFNDLLDVFF</sequence>
<organism evidence="2 3">
    <name type="scientific">Fervidicella metallireducens AeB</name>
    <dbReference type="NCBI Taxonomy" id="1403537"/>
    <lineage>
        <taxon>Bacteria</taxon>
        <taxon>Bacillati</taxon>
        <taxon>Bacillota</taxon>
        <taxon>Clostridia</taxon>
        <taxon>Eubacteriales</taxon>
        <taxon>Clostridiaceae</taxon>
        <taxon>Fervidicella</taxon>
    </lineage>
</organism>
<protein>
    <submittedName>
        <fullName evidence="2">Uncharacterized protein</fullName>
    </submittedName>
</protein>
<reference evidence="2 3" key="1">
    <citation type="journal article" date="2014" name="Genome Announc.">
        <title>Draft Genome Sequence of Fervidicella metallireducens Strain AeBT, an Iron-Reducing Thermoanaerobe from the Great Artesian Basin.</title>
        <authorList>
            <person name="Patel B.K."/>
        </authorList>
    </citation>
    <scope>NUCLEOTIDE SEQUENCE [LARGE SCALE GENOMIC DNA]</scope>
    <source>
        <strain evidence="2 3">AeB</strain>
    </source>
</reference>
<dbReference type="EMBL" id="AZQP01000026">
    <property type="protein sequence ID" value="EYE88193.1"/>
    <property type="molecule type" value="Genomic_DNA"/>
</dbReference>
<gene>
    <name evidence="2" type="ORF">Q428_09180</name>
</gene>
<evidence type="ECO:0000313" key="3">
    <source>
        <dbReference type="Proteomes" id="UP000019681"/>
    </source>
</evidence>
<keyword evidence="1" id="KW-1133">Transmembrane helix</keyword>
<name>A0A017RTV5_9CLOT</name>
<dbReference type="Proteomes" id="UP000019681">
    <property type="component" value="Unassembled WGS sequence"/>
</dbReference>
<keyword evidence="1" id="KW-0812">Transmembrane</keyword>
<keyword evidence="1" id="KW-0472">Membrane</keyword>
<dbReference type="AlphaFoldDB" id="A0A017RTV5"/>
<accession>A0A017RTV5</accession>